<dbReference type="SUPFAM" id="SSF103190">
    <property type="entry name" value="Sensory domain-like"/>
    <property type="match status" value="1"/>
</dbReference>
<evidence type="ECO:0000259" key="16">
    <source>
        <dbReference type="PROSITE" id="PS50112"/>
    </source>
</evidence>
<dbReference type="InterPro" id="IPR000014">
    <property type="entry name" value="PAS"/>
</dbReference>
<dbReference type="InterPro" id="IPR036890">
    <property type="entry name" value="HATPase_C_sf"/>
</dbReference>
<keyword evidence="11 14" id="KW-1133">Transmembrane helix</keyword>
<dbReference type="PANTHER" id="PTHR44936:SF9">
    <property type="entry name" value="SENSOR PROTEIN CREC"/>
    <property type="match status" value="1"/>
</dbReference>
<evidence type="ECO:0000256" key="10">
    <source>
        <dbReference type="ARBA" id="ARBA00022840"/>
    </source>
</evidence>
<evidence type="ECO:0000256" key="14">
    <source>
        <dbReference type="SAM" id="Phobius"/>
    </source>
</evidence>
<evidence type="ECO:0000256" key="11">
    <source>
        <dbReference type="ARBA" id="ARBA00022989"/>
    </source>
</evidence>
<dbReference type="InterPro" id="IPR033463">
    <property type="entry name" value="sCache_3"/>
</dbReference>
<keyword evidence="7 14" id="KW-0812">Transmembrane</keyword>
<dbReference type="SUPFAM" id="SSF55785">
    <property type="entry name" value="PYP-like sensor domain (PAS domain)"/>
    <property type="match status" value="1"/>
</dbReference>
<keyword evidence="6" id="KW-0808">Transferase</keyword>
<keyword evidence="18" id="KW-1185">Reference proteome</keyword>
<keyword evidence="13 14" id="KW-0472">Membrane</keyword>
<dbReference type="Pfam" id="PF02518">
    <property type="entry name" value="HATPase_c"/>
    <property type="match status" value="1"/>
</dbReference>
<dbReference type="InterPro" id="IPR029151">
    <property type="entry name" value="Sensor-like_sf"/>
</dbReference>
<evidence type="ECO:0000256" key="1">
    <source>
        <dbReference type="ARBA" id="ARBA00000085"/>
    </source>
</evidence>
<evidence type="ECO:0000256" key="6">
    <source>
        <dbReference type="ARBA" id="ARBA00022679"/>
    </source>
</evidence>
<comment type="caution">
    <text evidence="17">The sequence shown here is derived from an EMBL/GenBank/DDBJ whole genome shotgun (WGS) entry which is preliminary data.</text>
</comment>
<feature type="domain" description="Histidine kinase" evidence="15">
    <location>
        <begin position="415"/>
        <end position="523"/>
    </location>
</feature>
<keyword evidence="8" id="KW-0547">Nucleotide-binding</keyword>
<evidence type="ECO:0000256" key="8">
    <source>
        <dbReference type="ARBA" id="ARBA00022741"/>
    </source>
</evidence>
<dbReference type="InterPro" id="IPR035965">
    <property type="entry name" value="PAS-like_dom_sf"/>
</dbReference>
<dbReference type="Gene3D" id="3.30.450.20">
    <property type="entry name" value="PAS domain"/>
    <property type="match status" value="2"/>
</dbReference>
<dbReference type="InterPro" id="IPR013767">
    <property type="entry name" value="PAS_fold"/>
</dbReference>
<evidence type="ECO:0000256" key="5">
    <source>
        <dbReference type="ARBA" id="ARBA00022553"/>
    </source>
</evidence>
<dbReference type="EC" id="2.7.13.3" evidence="3"/>
<sequence>MRSWSIAVRVLALLLALAVLAGLALSALLYVQAQRAAEQTATAESRALVVAIADDPTVRAAAVGADPVGDLRGLTNELLADSGADFITIMAPDGTRWTHPDPDEVGGTYLGTRAPALAGRVYSETFTGTLGPSVRTIAPVHDGSGRVRGLVAAGITVENVSLDATRDLPLVLGLGAGVLLVGAGCAVALGRYLRRITLGLGPTELRQVHDLYDAALHNADEGLVLVDARGNVQLVNDRAGELLGLAADVGQALPQPVATLGMPESVEQVVTSGRTVDAEHHVTPDRTLVVSQRPASTGRVLLVRDSTELMHLSGQLRSTQAMATALRAQTHEHANRLHTVVSLLELGRADEARRFAAGDLARTRRLAGGAVTAVDEPFVSALLVSKSAEARDRGVRVEVVVAGQVAGLHLPSADLVTVVGNLVDNAVDAAEGSEEATVEVELSRIPSGLRIRVADTGPGLGGPDGVRSPVALFALGRTGKAAGPEGRGLGLALVRHTVQRLGGTVEAYDDDGAVFVVELPPGEDAGR</sequence>
<dbReference type="GO" id="GO:0016301">
    <property type="term" value="F:kinase activity"/>
    <property type="evidence" value="ECO:0007669"/>
    <property type="project" value="UniProtKB-KW"/>
</dbReference>
<evidence type="ECO:0000256" key="12">
    <source>
        <dbReference type="ARBA" id="ARBA00023012"/>
    </source>
</evidence>
<dbReference type="PROSITE" id="PS50112">
    <property type="entry name" value="PAS"/>
    <property type="match status" value="1"/>
</dbReference>
<keyword evidence="10" id="KW-0067">ATP-binding</keyword>
<evidence type="ECO:0000256" key="4">
    <source>
        <dbReference type="ARBA" id="ARBA00022475"/>
    </source>
</evidence>
<evidence type="ECO:0000256" key="7">
    <source>
        <dbReference type="ARBA" id="ARBA00022692"/>
    </source>
</evidence>
<dbReference type="SUPFAM" id="SSF55874">
    <property type="entry name" value="ATPase domain of HSP90 chaperone/DNA topoisomerase II/histidine kinase"/>
    <property type="match status" value="1"/>
</dbReference>
<evidence type="ECO:0000256" key="9">
    <source>
        <dbReference type="ARBA" id="ARBA00022777"/>
    </source>
</evidence>
<evidence type="ECO:0000256" key="3">
    <source>
        <dbReference type="ARBA" id="ARBA00012438"/>
    </source>
</evidence>
<evidence type="ECO:0000256" key="2">
    <source>
        <dbReference type="ARBA" id="ARBA00004651"/>
    </source>
</evidence>
<comment type="catalytic activity">
    <reaction evidence="1">
        <text>ATP + protein L-histidine = ADP + protein N-phospho-L-histidine.</text>
        <dbReference type="EC" id="2.7.13.3"/>
    </reaction>
</comment>
<dbReference type="Pfam" id="PF17203">
    <property type="entry name" value="sCache_3_2"/>
    <property type="match status" value="1"/>
</dbReference>
<dbReference type="EMBL" id="BMDG01000008">
    <property type="protein sequence ID" value="GGI09430.1"/>
    <property type="molecule type" value="Genomic_DNA"/>
</dbReference>
<proteinExistence type="predicted"/>
<dbReference type="SMART" id="SM00091">
    <property type="entry name" value="PAS"/>
    <property type="match status" value="1"/>
</dbReference>
<dbReference type="InterPro" id="IPR003594">
    <property type="entry name" value="HATPase_dom"/>
</dbReference>
<keyword evidence="12" id="KW-0902">Two-component regulatory system</keyword>
<dbReference type="InterPro" id="IPR005467">
    <property type="entry name" value="His_kinase_dom"/>
</dbReference>
<dbReference type="PROSITE" id="PS50109">
    <property type="entry name" value="HIS_KIN"/>
    <property type="match status" value="1"/>
</dbReference>
<comment type="subcellular location">
    <subcellularLocation>
        <location evidence="2">Cell membrane</location>
        <topology evidence="2">Multi-pass membrane protein</topology>
    </subcellularLocation>
</comment>
<dbReference type="Proteomes" id="UP000632535">
    <property type="component" value="Unassembled WGS sequence"/>
</dbReference>
<evidence type="ECO:0000256" key="13">
    <source>
        <dbReference type="ARBA" id="ARBA00023136"/>
    </source>
</evidence>
<dbReference type="SMART" id="SM00387">
    <property type="entry name" value="HATPase_c"/>
    <property type="match status" value="1"/>
</dbReference>
<name>A0ABQ2BAJ7_9MICO</name>
<protein>
    <recommendedName>
        <fullName evidence="3">histidine kinase</fullName>
        <ecNumber evidence="3">2.7.13.3</ecNumber>
    </recommendedName>
</protein>
<accession>A0ABQ2BAJ7</accession>
<feature type="transmembrane region" description="Helical" evidence="14">
    <location>
        <begin position="168"/>
        <end position="189"/>
    </location>
</feature>
<dbReference type="RefSeq" id="WP_188524144.1">
    <property type="nucleotide sequence ID" value="NZ_BMDG01000008.1"/>
</dbReference>
<dbReference type="InterPro" id="IPR004358">
    <property type="entry name" value="Sig_transdc_His_kin-like_C"/>
</dbReference>
<evidence type="ECO:0000313" key="18">
    <source>
        <dbReference type="Proteomes" id="UP000632535"/>
    </source>
</evidence>
<reference evidence="18" key="1">
    <citation type="journal article" date="2019" name="Int. J. Syst. Evol. Microbiol.">
        <title>The Global Catalogue of Microorganisms (GCM) 10K type strain sequencing project: providing services to taxonomists for standard genome sequencing and annotation.</title>
        <authorList>
            <consortium name="The Broad Institute Genomics Platform"/>
            <consortium name="The Broad Institute Genome Sequencing Center for Infectious Disease"/>
            <person name="Wu L."/>
            <person name="Ma J."/>
        </authorList>
    </citation>
    <scope>NUCLEOTIDE SEQUENCE [LARGE SCALE GENOMIC DNA]</scope>
    <source>
        <strain evidence="18">CCM 8653</strain>
    </source>
</reference>
<dbReference type="PRINTS" id="PR00344">
    <property type="entry name" value="BCTRLSENSOR"/>
</dbReference>
<keyword evidence="5" id="KW-0597">Phosphoprotein</keyword>
<evidence type="ECO:0000259" key="15">
    <source>
        <dbReference type="PROSITE" id="PS50109"/>
    </source>
</evidence>
<evidence type="ECO:0000313" key="17">
    <source>
        <dbReference type="EMBL" id="GGI09430.1"/>
    </source>
</evidence>
<dbReference type="Gene3D" id="3.30.565.10">
    <property type="entry name" value="Histidine kinase-like ATPase, C-terminal domain"/>
    <property type="match status" value="1"/>
</dbReference>
<organism evidence="17 18">
    <name type="scientific">Isoptericola cucumis</name>
    <dbReference type="NCBI Taxonomy" id="1776856"/>
    <lineage>
        <taxon>Bacteria</taxon>
        <taxon>Bacillati</taxon>
        <taxon>Actinomycetota</taxon>
        <taxon>Actinomycetes</taxon>
        <taxon>Micrococcales</taxon>
        <taxon>Promicromonosporaceae</taxon>
        <taxon>Isoptericola</taxon>
    </lineage>
</organism>
<dbReference type="PANTHER" id="PTHR44936">
    <property type="entry name" value="SENSOR PROTEIN CREC"/>
    <property type="match status" value="1"/>
</dbReference>
<keyword evidence="9 17" id="KW-0418">Kinase</keyword>
<dbReference type="InterPro" id="IPR050980">
    <property type="entry name" value="2C_sensor_his_kinase"/>
</dbReference>
<keyword evidence="4" id="KW-1003">Cell membrane</keyword>
<feature type="domain" description="PAS" evidence="16">
    <location>
        <begin position="208"/>
        <end position="248"/>
    </location>
</feature>
<gene>
    <name evidence="17" type="ORF">GCM10007368_26140</name>
</gene>
<dbReference type="Pfam" id="PF00989">
    <property type="entry name" value="PAS"/>
    <property type="match status" value="1"/>
</dbReference>